<comment type="caution">
    <text evidence="1">The sequence shown here is derived from an EMBL/GenBank/DDBJ whole genome shotgun (WGS) entry which is preliminary data.</text>
</comment>
<reference evidence="1 2" key="1">
    <citation type="submission" date="2017-04" db="EMBL/GenBank/DDBJ databases">
        <title>A new member of the family Flavobacteriaceae isolated from ascidians.</title>
        <authorList>
            <person name="Chen L."/>
        </authorList>
    </citation>
    <scope>NUCLEOTIDE SEQUENCE [LARGE SCALE GENOMIC DNA]</scope>
    <source>
        <strain evidence="1 2">HQA918</strain>
    </source>
</reference>
<dbReference type="OrthoDB" id="9799096at2"/>
<evidence type="ECO:0000313" key="2">
    <source>
        <dbReference type="Proteomes" id="UP000219559"/>
    </source>
</evidence>
<evidence type="ECO:0000313" key="1">
    <source>
        <dbReference type="EMBL" id="PCE66135.1"/>
    </source>
</evidence>
<keyword evidence="2" id="KW-1185">Reference proteome</keyword>
<dbReference type="AlphaFoldDB" id="A0A2A4GEA6"/>
<evidence type="ECO:0008006" key="3">
    <source>
        <dbReference type="Google" id="ProtNLM"/>
    </source>
</evidence>
<dbReference type="RefSeq" id="WP_097441656.1">
    <property type="nucleotide sequence ID" value="NZ_NBWU01000001.1"/>
</dbReference>
<proteinExistence type="predicted"/>
<sequence length="62" mass="7328">MKKRTVLPLKELHWPQVVRIYQAGLDTDMASFETQTPSWNQWHVSHHIFARLVCTAHEVIMD</sequence>
<accession>A0A2A4GEA6</accession>
<organism evidence="1 2">
    <name type="scientific">Sediminicola luteus</name>
    <dbReference type="NCBI Taxonomy" id="319238"/>
    <lineage>
        <taxon>Bacteria</taxon>
        <taxon>Pseudomonadati</taxon>
        <taxon>Bacteroidota</taxon>
        <taxon>Flavobacteriia</taxon>
        <taxon>Flavobacteriales</taxon>
        <taxon>Flavobacteriaceae</taxon>
        <taxon>Sediminicola</taxon>
    </lineage>
</organism>
<dbReference type="Proteomes" id="UP000219559">
    <property type="component" value="Unassembled WGS sequence"/>
</dbReference>
<dbReference type="EMBL" id="NBWU01000001">
    <property type="protein sequence ID" value="PCE66135.1"/>
    <property type="molecule type" value="Genomic_DNA"/>
</dbReference>
<gene>
    <name evidence="1" type="ORF">B7P33_02215</name>
</gene>
<name>A0A2A4GEA6_9FLAO</name>
<protein>
    <recommendedName>
        <fullName evidence="3">GNAT family N-acetyltransferase</fullName>
    </recommendedName>
</protein>